<evidence type="ECO:0000313" key="2">
    <source>
        <dbReference type="Proteomes" id="UP000218887"/>
    </source>
</evidence>
<keyword evidence="2" id="KW-1185">Reference proteome</keyword>
<dbReference type="Proteomes" id="UP000218887">
    <property type="component" value="Unassembled WGS sequence"/>
</dbReference>
<sequence length="77" mass="8810">MSELGKFKGIFQRFLLVMVMKIKLLKDIQTNFETIFMKGISVGVVASSNEWIAKDCWKQASVRLAITISIILLYLKL</sequence>
<gene>
    <name evidence="1" type="ORF">CIL05_00570</name>
</gene>
<organism evidence="1 2">
    <name type="scientific">Virgibacillus profundi</name>
    <dbReference type="NCBI Taxonomy" id="2024555"/>
    <lineage>
        <taxon>Bacteria</taxon>
        <taxon>Bacillati</taxon>
        <taxon>Bacillota</taxon>
        <taxon>Bacilli</taxon>
        <taxon>Bacillales</taxon>
        <taxon>Bacillaceae</taxon>
        <taxon>Virgibacillus</taxon>
    </lineage>
</organism>
<accession>A0A2A2III3</accession>
<protein>
    <submittedName>
        <fullName evidence="1">Uncharacterized protein</fullName>
    </submittedName>
</protein>
<evidence type="ECO:0000313" key="1">
    <source>
        <dbReference type="EMBL" id="PAV31188.1"/>
    </source>
</evidence>
<dbReference type="AlphaFoldDB" id="A0A2A2III3"/>
<dbReference type="EMBL" id="NPOA01000001">
    <property type="protein sequence ID" value="PAV31188.1"/>
    <property type="molecule type" value="Genomic_DNA"/>
</dbReference>
<dbReference type="RefSeq" id="WP_095653558.1">
    <property type="nucleotide sequence ID" value="NZ_NPOA01000001.1"/>
</dbReference>
<name>A0A2A2III3_9BACI</name>
<reference evidence="1 2" key="1">
    <citation type="submission" date="2017-08" db="EMBL/GenBank/DDBJ databases">
        <title>Virgibacillus indicus sp. nov. and Virgibacillus profoundi sp. nov, two moderately halophilic bacteria isolated from marine sediment by using the Microfluidic Streak Plate.</title>
        <authorList>
            <person name="Xu B."/>
            <person name="Hu B."/>
            <person name="Wang J."/>
            <person name="Zhu Y."/>
            <person name="Huang L."/>
            <person name="Du W."/>
            <person name="Huang Y."/>
        </authorList>
    </citation>
    <scope>NUCLEOTIDE SEQUENCE [LARGE SCALE GENOMIC DNA]</scope>
    <source>
        <strain evidence="1 2">IO3-P3-H5</strain>
    </source>
</reference>
<comment type="caution">
    <text evidence="1">The sequence shown here is derived from an EMBL/GenBank/DDBJ whole genome shotgun (WGS) entry which is preliminary data.</text>
</comment>
<proteinExistence type="predicted"/>